<gene>
    <name evidence="2" type="ORF">ASPFODRAFT_47241</name>
</gene>
<feature type="region of interest" description="Disordered" evidence="1">
    <location>
        <begin position="1"/>
        <end position="76"/>
    </location>
</feature>
<protein>
    <submittedName>
        <fullName evidence="2">Uncharacterized protein</fullName>
    </submittedName>
</protein>
<accession>A0A1M3THA6</accession>
<reference evidence="3" key="1">
    <citation type="journal article" date="2017" name="Genome Biol.">
        <title>Comparative genomics reveals high biological diversity and specific adaptations in the industrially and medically important fungal genus Aspergillus.</title>
        <authorList>
            <person name="de Vries R.P."/>
            <person name="Riley R."/>
            <person name="Wiebenga A."/>
            <person name="Aguilar-Osorio G."/>
            <person name="Amillis S."/>
            <person name="Uchima C.A."/>
            <person name="Anderluh G."/>
            <person name="Asadollahi M."/>
            <person name="Askin M."/>
            <person name="Barry K."/>
            <person name="Battaglia E."/>
            <person name="Bayram O."/>
            <person name="Benocci T."/>
            <person name="Braus-Stromeyer S.A."/>
            <person name="Caldana C."/>
            <person name="Canovas D."/>
            <person name="Cerqueira G.C."/>
            <person name="Chen F."/>
            <person name="Chen W."/>
            <person name="Choi C."/>
            <person name="Clum A."/>
            <person name="Dos Santos R.A."/>
            <person name="Damasio A.R."/>
            <person name="Diallinas G."/>
            <person name="Emri T."/>
            <person name="Fekete E."/>
            <person name="Flipphi M."/>
            <person name="Freyberg S."/>
            <person name="Gallo A."/>
            <person name="Gournas C."/>
            <person name="Habgood R."/>
            <person name="Hainaut M."/>
            <person name="Harispe M.L."/>
            <person name="Henrissat B."/>
            <person name="Hilden K.S."/>
            <person name="Hope R."/>
            <person name="Hossain A."/>
            <person name="Karabika E."/>
            <person name="Karaffa L."/>
            <person name="Karanyi Z."/>
            <person name="Krasevec N."/>
            <person name="Kuo A."/>
            <person name="Kusch H."/>
            <person name="LaButti K."/>
            <person name="Lagendijk E.L."/>
            <person name="Lapidus A."/>
            <person name="Levasseur A."/>
            <person name="Lindquist E."/>
            <person name="Lipzen A."/>
            <person name="Logrieco A.F."/>
            <person name="MacCabe A."/>
            <person name="Maekelae M.R."/>
            <person name="Malavazi I."/>
            <person name="Melin P."/>
            <person name="Meyer V."/>
            <person name="Mielnichuk N."/>
            <person name="Miskei M."/>
            <person name="Molnar A.P."/>
            <person name="Mule G."/>
            <person name="Ngan C.Y."/>
            <person name="Orejas M."/>
            <person name="Orosz E."/>
            <person name="Ouedraogo J.P."/>
            <person name="Overkamp K.M."/>
            <person name="Park H.-S."/>
            <person name="Perrone G."/>
            <person name="Piumi F."/>
            <person name="Punt P.J."/>
            <person name="Ram A.F."/>
            <person name="Ramon A."/>
            <person name="Rauscher S."/>
            <person name="Record E."/>
            <person name="Riano-Pachon D.M."/>
            <person name="Robert V."/>
            <person name="Roehrig J."/>
            <person name="Ruller R."/>
            <person name="Salamov A."/>
            <person name="Salih N.S."/>
            <person name="Samson R.A."/>
            <person name="Sandor E."/>
            <person name="Sanguinetti M."/>
            <person name="Schuetze T."/>
            <person name="Sepcic K."/>
            <person name="Shelest E."/>
            <person name="Sherlock G."/>
            <person name="Sophianopoulou V."/>
            <person name="Squina F.M."/>
            <person name="Sun H."/>
            <person name="Susca A."/>
            <person name="Todd R.B."/>
            <person name="Tsang A."/>
            <person name="Unkles S.E."/>
            <person name="van de Wiele N."/>
            <person name="van Rossen-Uffink D."/>
            <person name="Oliveira J.V."/>
            <person name="Vesth T.C."/>
            <person name="Visser J."/>
            <person name="Yu J.-H."/>
            <person name="Zhou M."/>
            <person name="Andersen M.R."/>
            <person name="Archer D.B."/>
            <person name="Baker S.E."/>
            <person name="Benoit I."/>
            <person name="Brakhage A.A."/>
            <person name="Braus G.H."/>
            <person name="Fischer R."/>
            <person name="Frisvad J.C."/>
            <person name="Goldman G.H."/>
            <person name="Houbraken J."/>
            <person name="Oakley B."/>
            <person name="Pocsi I."/>
            <person name="Scazzocchio C."/>
            <person name="Seiboth B."/>
            <person name="vanKuyk P.A."/>
            <person name="Wortman J."/>
            <person name="Dyer P.S."/>
            <person name="Grigoriev I.V."/>
        </authorList>
    </citation>
    <scope>NUCLEOTIDE SEQUENCE [LARGE SCALE GENOMIC DNA]</scope>
    <source>
        <strain evidence="3">CBS 106.47</strain>
    </source>
</reference>
<dbReference type="VEuPathDB" id="FungiDB:ASPFODRAFT_47241"/>
<dbReference type="EMBL" id="KV878242">
    <property type="protein sequence ID" value="OJZ86134.1"/>
    <property type="molecule type" value="Genomic_DNA"/>
</dbReference>
<feature type="compositionally biased region" description="Low complexity" evidence="1">
    <location>
        <begin position="32"/>
        <end position="50"/>
    </location>
</feature>
<evidence type="ECO:0000313" key="2">
    <source>
        <dbReference type="EMBL" id="OJZ86134.1"/>
    </source>
</evidence>
<feature type="compositionally biased region" description="Polar residues" evidence="1">
    <location>
        <begin position="67"/>
        <end position="76"/>
    </location>
</feature>
<evidence type="ECO:0000313" key="3">
    <source>
        <dbReference type="Proteomes" id="UP000184063"/>
    </source>
</evidence>
<dbReference type="Proteomes" id="UP000184063">
    <property type="component" value="Unassembled WGS sequence"/>
</dbReference>
<proteinExistence type="predicted"/>
<dbReference type="AlphaFoldDB" id="A0A1M3THA6"/>
<evidence type="ECO:0000256" key="1">
    <source>
        <dbReference type="SAM" id="MobiDB-lite"/>
    </source>
</evidence>
<name>A0A1M3THA6_ASPLC</name>
<organism evidence="2 3">
    <name type="scientific">Aspergillus luchuensis (strain CBS 106.47)</name>
    <dbReference type="NCBI Taxonomy" id="1137211"/>
    <lineage>
        <taxon>Eukaryota</taxon>
        <taxon>Fungi</taxon>
        <taxon>Dikarya</taxon>
        <taxon>Ascomycota</taxon>
        <taxon>Pezizomycotina</taxon>
        <taxon>Eurotiomycetes</taxon>
        <taxon>Eurotiomycetidae</taxon>
        <taxon>Eurotiales</taxon>
        <taxon>Aspergillaceae</taxon>
        <taxon>Aspergillus</taxon>
        <taxon>Aspergillus subgen. Circumdati</taxon>
    </lineage>
</organism>
<sequence>MSRKTMLVAGKKRSKSRARASVGASVGGLAGQQEDSSDSQPQQWQQQQSPMAFGSAGDLPRKFWRRSNISSRNGAP</sequence>